<reference evidence="6" key="2">
    <citation type="submission" date="2017-10" db="EMBL/GenBank/DDBJ databases">
        <title>Ladona fulva Genome sequencing and assembly.</title>
        <authorList>
            <person name="Murali S."/>
            <person name="Richards S."/>
            <person name="Bandaranaike D."/>
            <person name="Bellair M."/>
            <person name="Blankenburg K."/>
            <person name="Chao H."/>
            <person name="Dinh H."/>
            <person name="Doddapaneni H."/>
            <person name="Dugan-Rocha S."/>
            <person name="Elkadiri S."/>
            <person name="Gnanaolivu R."/>
            <person name="Hernandez B."/>
            <person name="Skinner E."/>
            <person name="Javaid M."/>
            <person name="Lee S."/>
            <person name="Li M."/>
            <person name="Ming W."/>
            <person name="Munidasa M."/>
            <person name="Muniz J."/>
            <person name="Nguyen L."/>
            <person name="Hughes D."/>
            <person name="Osuji N."/>
            <person name="Pu L.-L."/>
            <person name="Puazo M."/>
            <person name="Qu C."/>
            <person name="Quiroz J."/>
            <person name="Raj R."/>
            <person name="Weissenberger G."/>
            <person name="Xin Y."/>
            <person name="Zou X."/>
            <person name="Han Y."/>
            <person name="Worley K."/>
            <person name="Muzny D."/>
            <person name="Gibbs R."/>
        </authorList>
    </citation>
    <scope>NUCLEOTIDE SEQUENCE</scope>
    <source>
        <strain evidence="6">Sampled in the wild</strain>
    </source>
</reference>
<accession>A0A8K0PCV9</accession>
<dbReference type="Pfam" id="PF04050">
    <property type="entry name" value="Upf2"/>
    <property type="match status" value="1"/>
</dbReference>
<dbReference type="GO" id="GO:0005737">
    <property type="term" value="C:cytoplasm"/>
    <property type="evidence" value="ECO:0007669"/>
    <property type="project" value="UniProtKB-SubCell"/>
</dbReference>
<dbReference type="AlphaFoldDB" id="A0A8K0PCV9"/>
<evidence type="ECO:0000313" key="7">
    <source>
        <dbReference type="Proteomes" id="UP000792457"/>
    </source>
</evidence>
<evidence type="ECO:0000259" key="5">
    <source>
        <dbReference type="Pfam" id="PF04050"/>
    </source>
</evidence>
<dbReference type="OrthoDB" id="27832at2759"/>
<dbReference type="InterPro" id="IPR039762">
    <property type="entry name" value="Nmd2/UPF2"/>
</dbReference>
<keyword evidence="2" id="KW-0963">Cytoplasm</keyword>
<proteinExistence type="predicted"/>
<name>A0A8K0PCV9_LADFU</name>
<evidence type="ECO:0000256" key="1">
    <source>
        <dbReference type="ARBA" id="ARBA00004496"/>
    </source>
</evidence>
<gene>
    <name evidence="6" type="ORF">J437_LFUL018534</name>
</gene>
<evidence type="ECO:0000256" key="2">
    <source>
        <dbReference type="ARBA" id="ARBA00022490"/>
    </source>
</evidence>
<feature type="coiled-coil region" evidence="3">
    <location>
        <begin position="130"/>
        <end position="161"/>
    </location>
</feature>
<comment type="subcellular location">
    <subcellularLocation>
        <location evidence="1">Cytoplasm</location>
    </subcellularLocation>
</comment>
<keyword evidence="3" id="KW-0175">Coiled coil</keyword>
<dbReference type="PANTHER" id="PTHR12839">
    <property type="entry name" value="NONSENSE-MEDIATED MRNA DECAY PROTEIN 2 UP-FRAMESHIFT SUPPRESSOR 2"/>
    <property type="match status" value="1"/>
</dbReference>
<dbReference type="Gene3D" id="6.10.250.770">
    <property type="match status" value="1"/>
</dbReference>
<feature type="compositionally biased region" description="Low complexity" evidence="4">
    <location>
        <begin position="14"/>
        <end position="23"/>
    </location>
</feature>
<dbReference type="InterPro" id="IPR007193">
    <property type="entry name" value="Upf2/Nmd2_C"/>
</dbReference>
<protein>
    <recommendedName>
        <fullName evidence="5">Up-frameshift suppressor 2 C-terminal domain-containing protein</fullName>
    </recommendedName>
</protein>
<evidence type="ECO:0000256" key="4">
    <source>
        <dbReference type="SAM" id="MobiDB-lite"/>
    </source>
</evidence>
<organism evidence="6 7">
    <name type="scientific">Ladona fulva</name>
    <name type="common">Scarce chaser dragonfly</name>
    <name type="synonym">Libellula fulva</name>
    <dbReference type="NCBI Taxonomy" id="123851"/>
    <lineage>
        <taxon>Eukaryota</taxon>
        <taxon>Metazoa</taxon>
        <taxon>Ecdysozoa</taxon>
        <taxon>Arthropoda</taxon>
        <taxon>Hexapoda</taxon>
        <taxon>Insecta</taxon>
        <taxon>Pterygota</taxon>
        <taxon>Palaeoptera</taxon>
        <taxon>Odonata</taxon>
        <taxon>Epiprocta</taxon>
        <taxon>Anisoptera</taxon>
        <taxon>Libelluloidea</taxon>
        <taxon>Libellulidae</taxon>
        <taxon>Ladona</taxon>
    </lineage>
</organism>
<keyword evidence="7" id="KW-1185">Reference proteome</keyword>
<feature type="domain" description="Up-frameshift suppressor 2 C-terminal" evidence="5">
    <location>
        <begin position="41"/>
        <end position="153"/>
    </location>
</feature>
<dbReference type="PANTHER" id="PTHR12839:SF7">
    <property type="entry name" value="REGULATOR OF NONSENSE TRANSCRIPTS 2"/>
    <property type="match status" value="1"/>
</dbReference>
<comment type="caution">
    <text evidence="6">The sequence shown here is derived from an EMBL/GenBank/DDBJ whole genome shotgun (WGS) entry which is preliminary data.</text>
</comment>
<dbReference type="Gene3D" id="4.10.80.160">
    <property type="match status" value="1"/>
</dbReference>
<feature type="compositionally biased region" description="Polar residues" evidence="4">
    <location>
        <begin position="1"/>
        <end position="13"/>
    </location>
</feature>
<evidence type="ECO:0000256" key="3">
    <source>
        <dbReference type="SAM" id="Coils"/>
    </source>
</evidence>
<sequence>MRTTHQSWGNASTSLNSLEENSNGNVCAGDEESAVPSGPKLMECAENDDFMTAFDKMLAENMQDRMREIVKPQQIDISVPLHVKGNVKKTYEQLMEPEEDKSTVTFVLMVRKGNKQLYKNLDVPFDSQLAMNLKNREEAEREEKERVKRLTLDINERLEEEDYLEMIAQVSINSCHYC</sequence>
<evidence type="ECO:0000313" key="6">
    <source>
        <dbReference type="EMBL" id="KAG8238804.1"/>
    </source>
</evidence>
<dbReference type="GO" id="GO:0035145">
    <property type="term" value="C:exon-exon junction complex"/>
    <property type="evidence" value="ECO:0007669"/>
    <property type="project" value="TreeGrafter"/>
</dbReference>
<dbReference type="GO" id="GO:0000184">
    <property type="term" value="P:nuclear-transcribed mRNA catabolic process, nonsense-mediated decay"/>
    <property type="evidence" value="ECO:0007669"/>
    <property type="project" value="InterPro"/>
</dbReference>
<dbReference type="Proteomes" id="UP000792457">
    <property type="component" value="Unassembled WGS sequence"/>
</dbReference>
<feature type="region of interest" description="Disordered" evidence="4">
    <location>
        <begin position="1"/>
        <end position="40"/>
    </location>
</feature>
<dbReference type="EMBL" id="KZ309440">
    <property type="protein sequence ID" value="KAG8238804.1"/>
    <property type="molecule type" value="Genomic_DNA"/>
</dbReference>
<reference evidence="6" key="1">
    <citation type="submission" date="2013-04" db="EMBL/GenBank/DDBJ databases">
        <authorList>
            <person name="Qu J."/>
            <person name="Murali S.C."/>
            <person name="Bandaranaike D."/>
            <person name="Bellair M."/>
            <person name="Blankenburg K."/>
            <person name="Chao H."/>
            <person name="Dinh H."/>
            <person name="Doddapaneni H."/>
            <person name="Downs B."/>
            <person name="Dugan-Rocha S."/>
            <person name="Elkadiri S."/>
            <person name="Gnanaolivu R.D."/>
            <person name="Hernandez B."/>
            <person name="Javaid M."/>
            <person name="Jayaseelan J.C."/>
            <person name="Lee S."/>
            <person name="Li M."/>
            <person name="Ming W."/>
            <person name="Munidasa M."/>
            <person name="Muniz J."/>
            <person name="Nguyen L."/>
            <person name="Ongeri F."/>
            <person name="Osuji N."/>
            <person name="Pu L.-L."/>
            <person name="Puazo M."/>
            <person name="Qu C."/>
            <person name="Quiroz J."/>
            <person name="Raj R."/>
            <person name="Weissenberger G."/>
            <person name="Xin Y."/>
            <person name="Zou X."/>
            <person name="Han Y."/>
            <person name="Richards S."/>
            <person name="Worley K."/>
            <person name="Muzny D."/>
            <person name="Gibbs R."/>
        </authorList>
    </citation>
    <scope>NUCLEOTIDE SEQUENCE</scope>
    <source>
        <strain evidence="6">Sampled in the wild</strain>
    </source>
</reference>